<accession>A0A2J6RKA3</accession>
<dbReference type="EMBL" id="KZ613947">
    <property type="protein sequence ID" value="PMD38929.1"/>
    <property type="molecule type" value="Genomic_DNA"/>
</dbReference>
<protein>
    <submittedName>
        <fullName evidence="1">Uncharacterized protein</fullName>
    </submittedName>
</protein>
<evidence type="ECO:0000313" key="2">
    <source>
        <dbReference type="Proteomes" id="UP000235786"/>
    </source>
</evidence>
<evidence type="ECO:0000313" key="1">
    <source>
        <dbReference type="EMBL" id="PMD38929.1"/>
    </source>
</evidence>
<organism evidence="1 2">
    <name type="scientific">Hyaloscypha variabilis (strain UAMH 11265 / GT02V1 / F)</name>
    <name type="common">Meliniomyces variabilis</name>
    <dbReference type="NCBI Taxonomy" id="1149755"/>
    <lineage>
        <taxon>Eukaryota</taxon>
        <taxon>Fungi</taxon>
        <taxon>Dikarya</taxon>
        <taxon>Ascomycota</taxon>
        <taxon>Pezizomycotina</taxon>
        <taxon>Leotiomycetes</taxon>
        <taxon>Helotiales</taxon>
        <taxon>Hyaloscyphaceae</taxon>
        <taxon>Hyaloscypha</taxon>
        <taxon>Hyaloscypha variabilis</taxon>
    </lineage>
</organism>
<gene>
    <name evidence="1" type="ORF">L207DRAFT_634919</name>
</gene>
<reference evidence="1 2" key="1">
    <citation type="submission" date="2016-04" db="EMBL/GenBank/DDBJ databases">
        <title>A degradative enzymes factory behind the ericoid mycorrhizal symbiosis.</title>
        <authorList>
            <consortium name="DOE Joint Genome Institute"/>
            <person name="Martino E."/>
            <person name="Morin E."/>
            <person name="Grelet G."/>
            <person name="Kuo A."/>
            <person name="Kohler A."/>
            <person name="Daghino S."/>
            <person name="Barry K."/>
            <person name="Choi C."/>
            <person name="Cichocki N."/>
            <person name="Clum A."/>
            <person name="Copeland A."/>
            <person name="Hainaut M."/>
            <person name="Haridas S."/>
            <person name="Labutti K."/>
            <person name="Lindquist E."/>
            <person name="Lipzen A."/>
            <person name="Khouja H.-R."/>
            <person name="Murat C."/>
            <person name="Ohm R."/>
            <person name="Olson A."/>
            <person name="Spatafora J."/>
            <person name="Veneault-Fourrey C."/>
            <person name="Henrissat B."/>
            <person name="Grigoriev I."/>
            <person name="Martin F."/>
            <person name="Perotto S."/>
        </authorList>
    </citation>
    <scope>NUCLEOTIDE SEQUENCE [LARGE SCALE GENOMIC DNA]</scope>
    <source>
        <strain evidence="1 2">F</strain>
    </source>
</reference>
<dbReference type="AlphaFoldDB" id="A0A2J6RKA3"/>
<name>A0A2J6RKA3_HYAVF</name>
<sequence>MLNIQKPTCLQRVHQQYRSVEIWGVTNEISGSNNTVHPYISYPPTSPMHSPRQELHIMPENHSNFPGKESQGKCSSTAHFRRWMRDDSLPVLIELRDIFLCEDDLRTIYYLGGRQDPRYFENTCIDQEVQELAWLHNEKRRLAENLDDLQFQLRNLGEIGCLEINKVFVTGTNEHDEAALLPLTARPGAYHLDESKSIGAKKQLGENEDSKAKIELGPLQQAVGEYTRTIIPWPNASPIRTRQFQIELNWSNAATKALAWKWATHAFFVEAFGLRPVFRMDEKNEATFGFVSDHGRRETIARLKPFRRQMKLEKVRWHEDKIKAIFGPAIATHEKVKAVWKRCHRFERYD</sequence>
<proteinExistence type="predicted"/>
<dbReference type="OrthoDB" id="3557539at2759"/>
<dbReference type="Proteomes" id="UP000235786">
    <property type="component" value="Unassembled WGS sequence"/>
</dbReference>
<keyword evidence="2" id="KW-1185">Reference proteome</keyword>